<protein>
    <recommendedName>
        <fullName evidence="2">Methyltransferase</fullName>
    </recommendedName>
</protein>
<organism evidence="1">
    <name type="scientific">viral metagenome</name>
    <dbReference type="NCBI Taxonomy" id="1070528"/>
    <lineage>
        <taxon>unclassified sequences</taxon>
        <taxon>metagenomes</taxon>
        <taxon>organismal metagenomes</taxon>
    </lineage>
</organism>
<dbReference type="AlphaFoldDB" id="A0A6C0EW41"/>
<reference evidence="1" key="1">
    <citation type="journal article" date="2020" name="Nature">
        <title>Giant virus diversity and host interactions through global metagenomics.</title>
        <authorList>
            <person name="Schulz F."/>
            <person name="Roux S."/>
            <person name="Paez-Espino D."/>
            <person name="Jungbluth S."/>
            <person name="Walsh D.A."/>
            <person name="Denef V.J."/>
            <person name="McMahon K.D."/>
            <person name="Konstantinidis K.T."/>
            <person name="Eloe-Fadrosh E.A."/>
            <person name="Kyrpides N.C."/>
            <person name="Woyke T."/>
        </authorList>
    </citation>
    <scope>NUCLEOTIDE SEQUENCE</scope>
    <source>
        <strain evidence="1">GVMAG-M-3300009159-65</strain>
    </source>
</reference>
<sequence length="260" mass="30918">MYSEYQNIVSNILKSNNLDFKSNNSYSYILEHVSYEHGNNYLYLIIQMVNDEFKEISFENINDYLLMNDKYGNPIKHNFMYNGLEIMCSPTSLRYVLHSLLILKHFKTVSTKKMVEVGCGYGGLFLGINHFAKILNMEIDKYYFIDLPEVTNLIKKYIELHHNNININYSIVSAYNYGTDINDNDLFFISNYCFTEIEEFHRNNYIKYLFPKISSGFIIWQTMFNVPIHNVNIINKYIKYITEELPQTATIQTKNYYVYF</sequence>
<accession>A0A6C0EW41</accession>
<name>A0A6C0EW41_9ZZZZ</name>
<dbReference type="EMBL" id="MN738943">
    <property type="protein sequence ID" value="QHT32460.1"/>
    <property type="molecule type" value="Genomic_DNA"/>
</dbReference>
<evidence type="ECO:0000313" key="1">
    <source>
        <dbReference type="EMBL" id="QHT32460.1"/>
    </source>
</evidence>
<proteinExistence type="predicted"/>
<dbReference type="InterPro" id="IPR029063">
    <property type="entry name" value="SAM-dependent_MTases_sf"/>
</dbReference>
<evidence type="ECO:0008006" key="2">
    <source>
        <dbReference type="Google" id="ProtNLM"/>
    </source>
</evidence>
<dbReference type="SUPFAM" id="SSF53335">
    <property type="entry name" value="S-adenosyl-L-methionine-dependent methyltransferases"/>
    <property type="match status" value="1"/>
</dbReference>